<dbReference type="CDD" id="cd03593">
    <property type="entry name" value="CLECT_NK_receptors_like"/>
    <property type="match status" value="1"/>
</dbReference>
<dbReference type="Pfam" id="PF00059">
    <property type="entry name" value="Lectin_C"/>
    <property type="match status" value="1"/>
</dbReference>
<keyword evidence="5" id="KW-1133">Transmembrane helix</keyword>
<dbReference type="EMBL" id="JAHDVG010000463">
    <property type="protein sequence ID" value="KAH1186739.1"/>
    <property type="molecule type" value="Genomic_DNA"/>
</dbReference>
<gene>
    <name evidence="7" type="ORF">KIL84_019488</name>
</gene>
<evidence type="ECO:0000256" key="2">
    <source>
        <dbReference type="ARBA" id="ARBA00022734"/>
    </source>
</evidence>
<accession>A0A9D3XTW8</accession>
<dbReference type="SMART" id="SM00034">
    <property type="entry name" value="CLECT"/>
    <property type="match status" value="1"/>
</dbReference>
<keyword evidence="2" id="KW-0430">Lectin</keyword>
<evidence type="ECO:0000313" key="8">
    <source>
        <dbReference type="Proteomes" id="UP000827986"/>
    </source>
</evidence>
<comment type="subcellular location">
    <subcellularLocation>
        <location evidence="1">Membrane</location>
        <topology evidence="1">Single-pass membrane protein</topology>
    </subcellularLocation>
</comment>
<evidence type="ECO:0000259" key="6">
    <source>
        <dbReference type="PROSITE" id="PS50041"/>
    </source>
</evidence>
<evidence type="ECO:0000256" key="4">
    <source>
        <dbReference type="ARBA" id="ARBA00023180"/>
    </source>
</evidence>
<keyword evidence="3" id="KW-1015">Disulfide bond</keyword>
<dbReference type="GO" id="GO:0030246">
    <property type="term" value="F:carbohydrate binding"/>
    <property type="evidence" value="ECO:0007669"/>
    <property type="project" value="UniProtKB-KW"/>
</dbReference>
<feature type="non-terminal residue" evidence="7">
    <location>
        <position position="1"/>
    </location>
</feature>
<dbReference type="GO" id="GO:0007165">
    <property type="term" value="P:signal transduction"/>
    <property type="evidence" value="ECO:0007669"/>
    <property type="project" value="TreeGrafter"/>
</dbReference>
<keyword evidence="4" id="KW-0325">Glycoprotein</keyword>
<evidence type="ECO:0000313" key="7">
    <source>
        <dbReference type="EMBL" id="KAH1186739.1"/>
    </source>
</evidence>
<comment type="caution">
    <text evidence="7">The sequence shown here is derived from an EMBL/GenBank/DDBJ whole genome shotgun (WGS) entry which is preliminary data.</text>
</comment>
<dbReference type="InterPro" id="IPR016186">
    <property type="entry name" value="C-type_lectin-like/link_sf"/>
</dbReference>
<keyword evidence="5" id="KW-0472">Membrane</keyword>
<sequence>LFTSSSWRLAALTLLALCLVLMVGLLALGVVFFQVTNICQEENVKLKEKEKALQTNFSSRLQEIRESLCLEGEVKNKNNEMSCTLCPTNWQRMGDDTCYYISSGRKTWEGSRNFCASQNSTLLMIKDKQKLENVNRYFIKERYWIGLSQRNTERDGWFWEDTTPLSTSEKGEARLSLSSREDKKLDMEDEEGYTTLNLQSRTPVSACGHPGNNIAMTEEITYADLEFNKSYALENIPKPAAPEKKVDEYPPKCRREAKSSRGVAIKMLLIFGSISGAMLLDDAASRRQRLLTLLLLSSISADAHPLAMVLGGSPSSARQMKK</sequence>
<feature type="domain" description="C-type lectin" evidence="6">
    <location>
        <begin position="94"/>
        <end position="166"/>
    </location>
</feature>
<dbReference type="InterPro" id="IPR001304">
    <property type="entry name" value="C-type_lectin-like"/>
</dbReference>
<dbReference type="PANTHER" id="PTHR46490">
    <property type="entry name" value="C-TYPE LECTIN DOMAIN FAMILY 12 MEMBER A-RELATED"/>
    <property type="match status" value="1"/>
</dbReference>
<dbReference type="GO" id="GO:0004888">
    <property type="term" value="F:transmembrane signaling receptor activity"/>
    <property type="evidence" value="ECO:0007669"/>
    <property type="project" value="TreeGrafter"/>
</dbReference>
<dbReference type="InterPro" id="IPR052309">
    <property type="entry name" value="C-type_Lectin_Domain_Fam1"/>
</dbReference>
<protein>
    <recommendedName>
        <fullName evidence="6">C-type lectin domain-containing protein</fullName>
    </recommendedName>
</protein>
<dbReference type="Proteomes" id="UP000827986">
    <property type="component" value="Unassembled WGS sequence"/>
</dbReference>
<evidence type="ECO:0000256" key="1">
    <source>
        <dbReference type="ARBA" id="ARBA00004167"/>
    </source>
</evidence>
<dbReference type="InterPro" id="IPR033992">
    <property type="entry name" value="NKR-like_CTLD"/>
</dbReference>
<name>A0A9D3XTW8_9SAUR</name>
<dbReference type="Gene3D" id="3.10.100.10">
    <property type="entry name" value="Mannose-Binding Protein A, subunit A"/>
    <property type="match status" value="1"/>
</dbReference>
<dbReference type="AlphaFoldDB" id="A0A9D3XTW8"/>
<organism evidence="7 8">
    <name type="scientific">Mauremys mutica</name>
    <name type="common">yellowpond turtle</name>
    <dbReference type="NCBI Taxonomy" id="74926"/>
    <lineage>
        <taxon>Eukaryota</taxon>
        <taxon>Metazoa</taxon>
        <taxon>Chordata</taxon>
        <taxon>Craniata</taxon>
        <taxon>Vertebrata</taxon>
        <taxon>Euteleostomi</taxon>
        <taxon>Archelosauria</taxon>
        <taxon>Testudinata</taxon>
        <taxon>Testudines</taxon>
        <taxon>Cryptodira</taxon>
        <taxon>Durocryptodira</taxon>
        <taxon>Testudinoidea</taxon>
        <taxon>Geoemydidae</taxon>
        <taxon>Geoemydinae</taxon>
        <taxon>Mauremys</taxon>
    </lineage>
</organism>
<feature type="transmembrane region" description="Helical" evidence="5">
    <location>
        <begin position="292"/>
        <end position="312"/>
    </location>
</feature>
<keyword evidence="5" id="KW-0812">Transmembrane</keyword>
<evidence type="ECO:0000256" key="5">
    <source>
        <dbReference type="SAM" id="Phobius"/>
    </source>
</evidence>
<evidence type="ECO:0000256" key="3">
    <source>
        <dbReference type="ARBA" id="ARBA00023157"/>
    </source>
</evidence>
<feature type="transmembrane region" description="Helical" evidence="5">
    <location>
        <begin position="263"/>
        <end position="280"/>
    </location>
</feature>
<feature type="non-terminal residue" evidence="7">
    <location>
        <position position="322"/>
    </location>
</feature>
<proteinExistence type="predicted"/>
<keyword evidence="8" id="KW-1185">Reference proteome</keyword>
<dbReference type="SUPFAM" id="SSF56436">
    <property type="entry name" value="C-type lectin-like"/>
    <property type="match status" value="1"/>
</dbReference>
<dbReference type="PROSITE" id="PS50041">
    <property type="entry name" value="C_TYPE_LECTIN_2"/>
    <property type="match status" value="1"/>
</dbReference>
<reference evidence="7" key="1">
    <citation type="submission" date="2021-09" db="EMBL/GenBank/DDBJ databases">
        <title>The genome of Mauremys mutica provides insights into the evolution of semi-aquatic lifestyle.</title>
        <authorList>
            <person name="Gong S."/>
            <person name="Gao Y."/>
        </authorList>
    </citation>
    <scope>NUCLEOTIDE SEQUENCE</scope>
    <source>
        <strain evidence="7">MM-2020</strain>
        <tissue evidence="7">Muscle</tissue>
    </source>
</reference>
<dbReference type="InterPro" id="IPR016187">
    <property type="entry name" value="CTDL_fold"/>
</dbReference>
<dbReference type="GO" id="GO:0005886">
    <property type="term" value="C:plasma membrane"/>
    <property type="evidence" value="ECO:0007669"/>
    <property type="project" value="TreeGrafter"/>
</dbReference>
<dbReference type="PANTHER" id="PTHR46490:SF6">
    <property type="entry name" value="ASIALOGLYCOPROTEIN RECEPTOR 1-LIKE-RELATED"/>
    <property type="match status" value="1"/>
</dbReference>